<keyword evidence="3" id="KW-1185">Reference proteome</keyword>
<keyword evidence="1" id="KW-0812">Transmembrane</keyword>
<dbReference type="RefSeq" id="WP_184150268.1">
    <property type="nucleotide sequence ID" value="NZ_JACHFM010000002.1"/>
</dbReference>
<name>A0A840SU52_9RHOB</name>
<dbReference type="PANTHER" id="PTHR32063">
    <property type="match status" value="1"/>
</dbReference>
<feature type="transmembrane region" description="Helical" evidence="1">
    <location>
        <begin position="522"/>
        <end position="550"/>
    </location>
</feature>
<accession>A0A840SU52</accession>
<dbReference type="Proteomes" id="UP000549457">
    <property type="component" value="Unassembled WGS sequence"/>
</dbReference>
<dbReference type="GO" id="GO:0005886">
    <property type="term" value="C:plasma membrane"/>
    <property type="evidence" value="ECO:0007669"/>
    <property type="project" value="TreeGrafter"/>
</dbReference>
<dbReference type="EMBL" id="JACHFM010000002">
    <property type="protein sequence ID" value="MBB5222803.1"/>
    <property type="molecule type" value="Genomic_DNA"/>
</dbReference>
<evidence type="ECO:0000313" key="2">
    <source>
        <dbReference type="EMBL" id="MBB5222803.1"/>
    </source>
</evidence>
<feature type="transmembrane region" description="Helical" evidence="1">
    <location>
        <begin position="339"/>
        <end position="358"/>
    </location>
</feature>
<dbReference type="Gene3D" id="1.20.1640.10">
    <property type="entry name" value="Multidrug efflux transporter AcrB transmembrane domain"/>
    <property type="match status" value="2"/>
</dbReference>
<gene>
    <name evidence="2" type="ORF">HNP73_002739</name>
</gene>
<comment type="caution">
    <text evidence="2">The sequence shown here is derived from an EMBL/GenBank/DDBJ whole genome shotgun (WGS) entry which is preliminary data.</text>
</comment>
<feature type="transmembrane region" description="Helical" evidence="1">
    <location>
        <begin position="863"/>
        <end position="882"/>
    </location>
</feature>
<feature type="transmembrane region" description="Helical" evidence="1">
    <location>
        <begin position="12"/>
        <end position="31"/>
    </location>
</feature>
<dbReference type="SUPFAM" id="SSF82866">
    <property type="entry name" value="Multidrug efflux transporter AcrB transmembrane domain"/>
    <property type="match status" value="2"/>
</dbReference>
<dbReference type="AlphaFoldDB" id="A0A840SU52"/>
<keyword evidence="1" id="KW-0472">Membrane</keyword>
<dbReference type="GO" id="GO:0042910">
    <property type="term" value="F:xenobiotic transmembrane transporter activity"/>
    <property type="evidence" value="ECO:0007669"/>
    <property type="project" value="TreeGrafter"/>
</dbReference>
<organism evidence="2 3">
    <name type="scientific">Amaricoccus macauensis</name>
    <dbReference type="NCBI Taxonomy" id="57001"/>
    <lineage>
        <taxon>Bacteria</taxon>
        <taxon>Pseudomonadati</taxon>
        <taxon>Pseudomonadota</taxon>
        <taxon>Alphaproteobacteria</taxon>
        <taxon>Rhodobacterales</taxon>
        <taxon>Paracoccaceae</taxon>
        <taxon>Amaricoccus</taxon>
    </lineage>
</organism>
<sequence>MFDWIIRASLRHRWTVIAIYIALALAAVALVPRMPLDVFPEFAPPQIQIQTEAPGFPSEDVETLITRPLESALQGMPHVARMRSFSTVGLSRIIVVFEPSIDVYDARMLAQERLQRAAPLLPAGAMPAQMMPMTSAVSWLQKFALIDWSPEPDPLALRSLVDWDFRNALLAQPGVAEVVATGGGVKQYQVLVDPIRMRTADVSMDDVITAAREANLILPGAFMQPSRDQEYFLRVDGRARSVTDIAQTLIVLRNGVPLTLGDVAEVTEGPEIRRGDGQTIDGNAVVGTVSKLWGADTLDTSNAVQETLARLAQSLPDHIQMIPDVFRQATSIERSVSNLQRALIESIAVVALVLLLLLGHWRPTLISLIAIPTSLTVGALILWGLGVGINALTLGGLIFAIGEVVDDAVIDVENILRRQREARATGHKINVLETVFEGSSEIRNSVVFATAIVVLAFVPIFFLSEIEGRLFAPMAIAYIAAVAGSLLVALSLVPVLCYFTLRRDAREERLSRTALWLRTRYLDLLARIVGMGRTALLASIAGTLLAVLLLSTAHRAFLPQQGEGNVVVATTTMPGTSLEETMRIGREVIRMVSAVPGVKSVVQRAGRSRLDEDAQPVNFSEFDVTLDPSLHDASAVLDAIRTELTALPGVASNVSQFITHRMQEILSGISAQVVVRIFGSDLNELERLQGAVLRSVSGIHGITDLQAEPLVAIPGHDIRVDRSAAALYGFTPTEIVRQVGAALNGLPVSRIVEGDRSFDLIVRASEAARADLDAISQLPLRSATGATVPLSAVASLAPAQDRYQIAHDAGQRRAVVQWNVPGGDLVGVVAAARGAMAAVELPPGYRLDIGGDYVGQQRATKNLLWSGTLSLLGILLLLSLAFRSGWMAALVALNVPFALVGGAVALRLAGAGLDIASTVGLIALAGVAARNGILLLTRYETLEAAGGRDTVGIALQGATDRLLPILMTGLTTALAVVPLLLGDPVGKEYQRAVALVLFGGMVSSLLLNLLLVPPLYVLLRQRVAGLAPDNSSQTVRSTVGP</sequence>
<dbReference type="Gene3D" id="3.30.2090.10">
    <property type="entry name" value="Multidrug efflux transporter AcrB TolC docking domain, DN and DC subdomains"/>
    <property type="match status" value="2"/>
</dbReference>
<dbReference type="InterPro" id="IPR027463">
    <property type="entry name" value="AcrB_DN_DC_subdom"/>
</dbReference>
<dbReference type="SUPFAM" id="SSF82693">
    <property type="entry name" value="Multidrug efflux transporter AcrB pore domain, PN1, PN2, PC1 and PC2 subdomains"/>
    <property type="match status" value="3"/>
</dbReference>
<feature type="transmembrane region" description="Helical" evidence="1">
    <location>
        <begin position="915"/>
        <end position="936"/>
    </location>
</feature>
<dbReference type="PRINTS" id="PR00702">
    <property type="entry name" value="ACRIFLAVINRP"/>
</dbReference>
<feature type="transmembrane region" description="Helical" evidence="1">
    <location>
        <begin position="475"/>
        <end position="501"/>
    </location>
</feature>
<dbReference type="Gene3D" id="3.30.70.1430">
    <property type="entry name" value="Multidrug efflux transporter AcrB pore domain"/>
    <property type="match status" value="2"/>
</dbReference>
<feature type="transmembrane region" description="Helical" evidence="1">
    <location>
        <begin position="962"/>
        <end position="981"/>
    </location>
</feature>
<feature type="transmembrane region" description="Helical" evidence="1">
    <location>
        <begin position="446"/>
        <end position="463"/>
    </location>
</feature>
<evidence type="ECO:0000313" key="3">
    <source>
        <dbReference type="Proteomes" id="UP000549457"/>
    </source>
</evidence>
<evidence type="ECO:0000256" key="1">
    <source>
        <dbReference type="SAM" id="Phobius"/>
    </source>
</evidence>
<dbReference type="Pfam" id="PF00873">
    <property type="entry name" value="ACR_tran"/>
    <property type="match status" value="1"/>
</dbReference>
<dbReference type="Gene3D" id="3.30.70.1440">
    <property type="entry name" value="Multidrug efflux transporter AcrB pore domain"/>
    <property type="match status" value="1"/>
</dbReference>
<reference evidence="2 3" key="1">
    <citation type="submission" date="2020-08" db="EMBL/GenBank/DDBJ databases">
        <title>Genomic Encyclopedia of Type Strains, Phase IV (KMG-IV): sequencing the most valuable type-strain genomes for metagenomic binning, comparative biology and taxonomic classification.</title>
        <authorList>
            <person name="Goeker M."/>
        </authorList>
    </citation>
    <scope>NUCLEOTIDE SEQUENCE [LARGE SCALE GENOMIC DNA]</scope>
    <source>
        <strain evidence="2 3">DSM 101730</strain>
    </source>
</reference>
<proteinExistence type="predicted"/>
<dbReference type="InterPro" id="IPR001036">
    <property type="entry name" value="Acrflvin-R"/>
</dbReference>
<protein>
    <submittedName>
        <fullName evidence="2">CzcA family heavy metal efflux pump</fullName>
    </submittedName>
</protein>
<dbReference type="SUPFAM" id="SSF82714">
    <property type="entry name" value="Multidrug efflux transporter AcrB TolC docking domain, DN and DC subdomains"/>
    <property type="match status" value="2"/>
</dbReference>
<feature type="transmembrane region" description="Helical" evidence="1">
    <location>
        <begin position="889"/>
        <end position="909"/>
    </location>
</feature>
<dbReference type="Gene3D" id="3.30.70.1320">
    <property type="entry name" value="Multidrug efflux transporter AcrB pore domain like"/>
    <property type="match status" value="1"/>
</dbReference>
<dbReference type="PANTHER" id="PTHR32063:SF4">
    <property type="entry name" value="SLR6043 PROTEIN"/>
    <property type="match status" value="1"/>
</dbReference>
<keyword evidence="1" id="KW-1133">Transmembrane helix</keyword>
<feature type="transmembrane region" description="Helical" evidence="1">
    <location>
        <begin position="993"/>
        <end position="1012"/>
    </location>
</feature>